<evidence type="ECO:0000313" key="4">
    <source>
        <dbReference type="Proteomes" id="UP000750711"/>
    </source>
</evidence>
<evidence type="ECO:0000313" key="3">
    <source>
        <dbReference type="EMBL" id="KAH0562002.1"/>
    </source>
</evidence>
<dbReference type="PANTHER" id="PTHR42470">
    <property type="entry name" value="VAST DOMAIN-CONTAINING PROTEIN"/>
    <property type="match status" value="1"/>
</dbReference>
<accession>A0A9P8LDC2</accession>
<comment type="caution">
    <text evidence="3">The sequence shown here is derived from an EMBL/GenBank/DDBJ whole genome shotgun (WGS) entry which is preliminary data.</text>
</comment>
<reference evidence="3" key="1">
    <citation type="submission" date="2021-03" db="EMBL/GenBank/DDBJ databases">
        <title>Comparative genomics and phylogenomic investigation of the class Geoglossomycetes provide insights into ecological specialization and systematics.</title>
        <authorList>
            <person name="Melie T."/>
            <person name="Pirro S."/>
            <person name="Miller A.N."/>
            <person name="Quandt A."/>
        </authorList>
    </citation>
    <scope>NUCLEOTIDE SEQUENCE</scope>
    <source>
        <strain evidence="3">CAQ_001_2017</strain>
    </source>
</reference>
<sequence length="383" mass="42432">MPVRKRKRGPKACDSPTAGGCKHPTSSPAPPAGGEETRPTILPLSTENLREFERMTSTPPTPTASKPSTVTSKSISAREVRRRLSTYRIYADKEDVFQPTSAIRIFSEGIVHGERNSPGLSNAEQTNISTISCRMQDEAEANVMDAIVPLLFPLPEIVFGRTNLAKNRDVEFLPNRVPTPSTTANSILTLALDAAGCLKNPKPDLCFGYPKSAFDDDSQRDFNDMFLNLTGLSRGIYHPFMIVEWKSSATGGTQYDAQNQAMRSGAALVSARLDLFLRINEIPPPPTETCVFSCTVDTYTANIHIHWCEVDEASGARSFHMNTVSDVMLKRPDEVRRLRREIENIMDWGLDVRLVKTKQVVALAGDLLTVRNEGAKKRKRVII</sequence>
<dbReference type="Pfam" id="PF25545">
    <property type="entry name" value="DUF7924"/>
    <property type="match status" value="1"/>
</dbReference>
<evidence type="ECO:0000256" key="1">
    <source>
        <dbReference type="SAM" id="MobiDB-lite"/>
    </source>
</evidence>
<dbReference type="Proteomes" id="UP000750711">
    <property type="component" value="Unassembled WGS sequence"/>
</dbReference>
<feature type="region of interest" description="Disordered" evidence="1">
    <location>
        <begin position="1"/>
        <end position="77"/>
    </location>
</feature>
<gene>
    <name evidence="3" type="ORF">GP486_003296</name>
</gene>
<feature type="compositionally biased region" description="Low complexity" evidence="1">
    <location>
        <begin position="63"/>
        <end position="74"/>
    </location>
</feature>
<feature type="domain" description="DUF7924" evidence="2">
    <location>
        <begin position="130"/>
        <end position="358"/>
    </location>
</feature>
<keyword evidence="4" id="KW-1185">Reference proteome</keyword>
<feature type="compositionally biased region" description="Basic residues" evidence="1">
    <location>
        <begin position="1"/>
        <end position="10"/>
    </location>
</feature>
<dbReference type="PANTHER" id="PTHR42470:SF1">
    <property type="entry name" value="VAST DOMAIN-CONTAINING PROTEIN"/>
    <property type="match status" value="1"/>
</dbReference>
<organism evidence="3 4">
    <name type="scientific">Trichoglossum hirsutum</name>
    <dbReference type="NCBI Taxonomy" id="265104"/>
    <lineage>
        <taxon>Eukaryota</taxon>
        <taxon>Fungi</taxon>
        <taxon>Dikarya</taxon>
        <taxon>Ascomycota</taxon>
        <taxon>Pezizomycotina</taxon>
        <taxon>Geoglossomycetes</taxon>
        <taxon>Geoglossales</taxon>
        <taxon>Geoglossaceae</taxon>
        <taxon>Trichoglossum</taxon>
    </lineage>
</organism>
<evidence type="ECO:0000259" key="2">
    <source>
        <dbReference type="Pfam" id="PF25545"/>
    </source>
</evidence>
<dbReference type="InterPro" id="IPR057684">
    <property type="entry name" value="DUF7924"/>
</dbReference>
<protein>
    <recommendedName>
        <fullName evidence="2">DUF7924 domain-containing protein</fullName>
    </recommendedName>
</protein>
<proteinExistence type="predicted"/>
<name>A0A9P8LDC2_9PEZI</name>
<dbReference type="AlphaFoldDB" id="A0A9P8LDC2"/>
<dbReference type="EMBL" id="JAGHQM010000432">
    <property type="protein sequence ID" value="KAH0562002.1"/>
    <property type="molecule type" value="Genomic_DNA"/>
</dbReference>